<keyword evidence="10" id="KW-1185">Reference proteome</keyword>
<feature type="transmembrane region" description="Helical" evidence="7">
    <location>
        <begin position="308"/>
        <end position="328"/>
    </location>
</feature>
<protein>
    <submittedName>
        <fullName evidence="9">Acyltransferase family protein</fullName>
    </submittedName>
</protein>
<comment type="similarity">
    <text evidence="2">Belongs to the acyltransferase 3 family.</text>
</comment>
<evidence type="ECO:0000256" key="7">
    <source>
        <dbReference type="SAM" id="Phobius"/>
    </source>
</evidence>
<feature type="transmembrane region" description="Helical" evidence="7">
    <location>
        <begin position="94"/>
        <end position="115"/>
    </location>
</feature>
<dbReference type="InterPro" id="IPR002656">
    <property type="entry name" value="Acyl_transf_3_dom"/>
</dbReference>
<accession>A0ABN1XVL3</accession>
<dbReference type="GO" id="GO:0016746">
    <property type="term" value="F:acyltransferase activity"/>
    <property type="evidence" value="ECO:0007669"/>
    <property type="project" value="UniProtKB-KW"/>
</dbReference>
<comment type="caution">
    <text evidence="9">The sequence shown here is derived from an EMBL/GenBank/DDBJ whole genome shotgun (WGS) entry which is preliminary data.</text>
</comment>
<keyword evidence="6 7" id="KW-0472">Membrane</keyword>
<dbReference type="Pfam" id="PF01757">
    <property type="entry name" value="Acyl_transf_3"/>
    <property type="match status" value="1"/>
</dbReference>
<dbReference type="RefSeq" id="WP_344022395.1">
    <property type="nucleotide sequence ID" value="NZ_BAAAJK010000010.1"/>
</dbReference>
<dbReference type="EMBL" id="BAAAJK010000010">
    <property type="protein sequence ID" value="GAA1389465.1"/>
    <property type="molecule type" value="Genomic_DNA"/>
</dbReference>
<feature type="transmembrane region" description="Helical" evidence="7">
    <location>
        <begin position="188"/>
        <end position="205"/>
    </location>
</feature>
<organism evidence="9 10">
    <name type="scientific">Pseudonocardia kongjuensis</name>
    <dbReference type="NCBI Taxonomy" id="102227"/>
    <lineage>
        <taxon>Bacteria</taxon>
        <taxon>Bacillati</taxon>
        <taxon>Actinomycetota</taxon>
        <taxon>Actinomycetes</taxon>
        <taxon>Pseudonocardiales</taxon>
        <taxon>Pseudonocardiaceae</taxon>
        <taxon>Pseudonocardia</taxon>
    </lineage>
</organism>
<evidence type="ECO:0000256" key="2">
    <source>
        <dbReference type="ARBA" id="ARBA00007400"/>
    </source>
</evidence>
<evidence type="ECO:0000256" key="3">
    <source>
        <dbReference type="ARBA" id="ARBA00022475"/>
    </source>
</evidence>
<feature type="transmembrane region" description="Helical" evidence="7">
    <location>
        <begin position="161"/>
        <end position="182"/>
    </location>
</feature>
<feature type="transmembrane region" description="Helical" evidence="7">
    <location>
        <begin position="217"/>
        <end position="240"/>
    </location>
</feature>
<comment type="subcellular location">
    <subcellularLocation>
        <location evidence="1">Cell membrane</location>
        <topology evidence="1">Multi-pass membrane protein</topology>
    </subcellularLocation>
</comment>
<feature type="domain" description="Acyltransferase 3" evidence="8">
    <location>
        <begin position="24"/>
        <end position="327"/>
    </location>
</feature>
<sequence length="353" mass="37738">MTRTRTGRHRATTTRQSAGGRLGCVDVAKGISIVLVVLHHAVMFLEPHGLVPGPLATLNLALTSMRMPLFLLASGLFLAPVLERGWRTLLHRRVALFGWLYLLWTLVQFAVVTPLPAGSAPDFAVLGAAELPLVLLYPDPSMWFLYALALYSVAARLLRRVPGWVLLAATGVLSTLVGAGIVEFGWHAWELTARYAFFFVLGWHGRRFVERVAARSSPLWVVTAAVLAVAVAGASVLLGLHDVPGVAFALNLVAVTGGVLASAQLARWRIGRGVAALGRRTLPIYLANVPLVALLTALLAGIDPPAAAQYGIVALVTAVAVALSLALYRGLVAVRAGWFYDLPGRWAVHPRIG</sequence>
<evidence type="ECO:0000256" key="5">
    <source>
        <dbReference type="ARBA" id="ARBA00022989"/>
    </source>
</evidence>
<evidence type="ECO:0000256" key="4">
    <source>
        <dbReference type="ARBA" id="ARBA00022692"/>
    </source>
</evidence>
<evidence type="ECO:0000259" key="8">
    <source>
        <dbReference type="Pfam" id="PF01757"/>
    </source>
</evidence>
<evidence type="ECO:0000313" key="9">
    <source>
        <dbReference type="EMBL" id="GAA1389465.1"/>
    </source>
</evidence>
<keyword evidence="9" id="KW-0808">Transferase</keyword>
<evidence type="ECO:0000313" key="10">
    <source>
        <dbReference type="Proteomes" id="UP001501414"/>
    </source>
</evidence>
<feature type="transmembrane region" description="Helical" evidence="7">
    <location>
        <begin position="65"/>
        <end position="82"/>
    </location>
</feature>
<feature type="transmembrane region" description="Helical" evidence="7">
    <location>
        <begin position="282"/>
        <end position="302"/>
    </location>
</feature>
<keyword evidence="4 7" id="KW-0812">Transmembrane</keyword>
<dbReference type="PANTHER" id="PTHR40074:SF4">
    <property type="entry name" value="INNER MEMBRANE PROTEIN YCFT"/>
    <property type="match status" value="1"/>
</dbReference>
<keyword evidence="3" id="KW-1003">Cell membrane</keyword>
<name>A0ABN1XVL3_9PSEU</name>
<dbReference type="PANTHER" id="PTHR40074">
    <property type="entry name" value="O-ACETYLTRANSFERASE WECH"/>
    <property type="match status" value="1"/>
</dbReference>
<proteinExistence type="inferred from homology"/>
<keyword evidence="9" id="KW-0012">Acyltransferase</keyword>
<evidence type="ECO:0000256" key="1">
    <source>
        <dbReference type="ARBA" id="ARBA00004651"/>
    </source>
</evidence>
<feature type="transmembrane region" description="Helical" evidence="7">
    <location>
        <begin position="246"/>
        <end position="270"/>
    </location>
</feature>
<gene>
    <name evidence="9" type="ORF">GCM10009613_28410</name>
</gene>
<dbReference type="Proteomes" id="UP001501414">
    <property type="component" value="Unassembled WGS sequence"/>
</dbReference>
<reference evidence="9 10" key="1">
    <citation type="journal article" date="2019" name="Int. J. Syst. Evol. Microbiol.">
        <title>The Global Catalogue of Microorganisms (GCM) 10K type strain sequencing project: providing services to taxonomists for standard genome sequencing and annotation.</title>
        <authorList>
            <consortium name="The Broad Institute Genomics Platform"/>
            <consortium name="The Broad Institute Genome Sequencing Center for Infectious Disease"/>
            <person name="Wu L."/>
            <person name="Ma J."/>
        </authorList>
    </citation>
    <scope>NUCLEOTIDE SEQUENCE [LARGE SCALE GENOMIC DNA]</scope>
    <source>
        <strain evidence="9 10">JCM 11896</strain>
    </source>
</reference>
<evidence type="ECO:0000256" key="6">
    <source>
        <dbReference type="ARBA" id="ARBA00023136"/>
    </source>
</evidence>
<keyword evidence="5 7" id="KW-1133">Transmembrane helix</keyword>
<feature type="transmembrane region" description="Helical" evidence="7">
    <location>
        <begin position="21"/>
        <end position="45"/>
    </location>
</feature>
<feature type="transmembrane region" description="Helical" evidence="7">
    <location>
        <begin position="135"/>
        <end position="154"/>
    </location>
</feature>